<dbReference type="Proteomes" id="UP001489004">
    <property type="component" value="Unassembled WGS sequence"/>
</dbReference>
<keyword evidence="3" id="KW-1185">Reference proteome</keyword>
<gene>
    <name evidence="2" type="ORF">WJX72_003849</name>
</gene>
<accession>A0AAW1PAB7</accession>
<dbReference type="AlphaFoldDB" id="A0AAW1PAB7"/>
<protein>
    <submittedName>
        <fullName evidence="2">Uncharacterized protein</fullName>
    </submittedName>
</protein>
<sequence length="615" mass="64959">MLWLESPGDRPAARQRVHGPVAGGQDGWSPFLDLDHEEPDQQAKADEQGEVDPSDQPLNSHRAGTDDNVIQTYYDPSKNPTHSRKVTEGWQPVMGVVVLIALPLLATLANANYTAEIGDYSTTVPVTGSALSQLQGTWQGTVTSQALYYLKGLDQPGAGNLAATNLADFRCAAPSTATVRITFGSLQNDGLDALNTCLESTSWDPSAALPVAPNTGRGSATRSLPAYTMRLFSKDYPAQGADSARVIDYYGDTVYLSLLTDQPALYPAWCYTWKMNTQQKTAQFAETVQFYNTIDYTGSVLPNGTISYAGRAAPSYLMLPTCGLNPFNIDPNAPSVIPSSNVPQCTSVLGVDTNNQLSGGQAAVPRNNQACPTFNSGPRLGFNCNATKGSRRLLQTTPQATPAQPATNTPDIQQCQQIGLDSLPAGVAVCLCPPNTACPPNLNCTISVLSYVQSISPVPAGFFVFNTLNLRRLVCLTCMYGPPGTDITLPKSNIGICDHMVVGLALLANDSANGVVSRNPAILIQDCAKGTAVPQKWACPAVLRVANLAQGGPGSYSDADRDSCMSQGRYANAAYSQYPNNAPLAISQTDTTVAAATSTGTFTCVAGACLSMSEG</sequence>
<organism evidence="2 3">
    <name type="scientific">[Myrmecia] bisecta</name>
    <dbReference type="NCBI Taxonomy" id="41462"/>
    <lineage>
        <taxon>Eukaryota</taxon>
        <taxon>Viridiplantae</taxon>
        <taxon>Chlorophyta</taxon>
        <taxon>core chlorophytes</taxon>
        <taxon>Trebouxiophyceae</taxon>
        <taxon>Trebouxiales</taxon>
        <taxon>Trebouxiaceae</taxon>
        <taxon>Myrmecia</taxon>
    </lineage>
</organism>
<evidence type="ECO:0000313" key="3">
    <source>
        <dbReference type="Proteomes" id="UP001489004"/>
    </source>
</evidence>
<reference evidence="2 3" key="1">
    <citation type="journal article" date="2024" name="Nat. Commun.">
        <title>Phylogenomics reveals the evolutionary origins of lichenization in chlorophyte algae.</title>
        <authorList>
            <person name="Puginier C."/>
            <person name="Libourel C."/>
            <person name="Otte J."/>
            <person name="Skaloud P."/>
            <person name="Haon M."/>
            <person name="Grisel S."/>
            <person name="Petersen M."/>
            <person name="Berrin J.G."/>
            <person name="Delaux P.M."/>
            <person name="Dal Grande F."/>
            <person name="Keller J."/>
        </authorList>
    </citation>
    <scope>NUCLEOTIDE SEQUENCE [LARGE SCALE GENOMIC DNA]</scope>
    <source>
        <strain evidence="2 3">SAG 2043</strain>
    </source>
</reference>
<evidence type="ECO:0000313" key="2">
    <source>
        <dbReference type="EMBL" id="KAK9806823.1"/>
    </source>
</evidence>
<dbReference type="EMBL" id="JALJOR010000013">
    <property type="protein sequence ID" value="KAK9806823.1"/>
    <property type="molecule type" value="Genomic_DNA"/>
</dbReference>
<name>A0AAW1PAB7_9CHLO</name>
<comment type="caution">
    <text evidence="2">The sequence shown here is derived from an EMBL/GenBank/DDBJ whole genome shotgun (WGS) entry which is preliminary data.</text>
</comment>
<proteinExistence type="predicted"/>
<feature type="region of interest" description="Disordered" evidence="1">
    <location>
        <begin position="1"/>
        <end position="68"/>
    </location>
</feature>
<evidence type="ECO:0000256" key="1">
    <source>
        <dbReference type="SAM" id="MobiDB-lite"/>
    </source>
</evidence>